<keyword evidence="2" id="KW-0472">Membrane</keyword>
<accession>A0A1I8IW33</accession>
<evidence type="ECO:0000256" key="2">
    <source>
        <dbReference type="SAM" id="Phobius"/>
    </source>
</evidence>
<protein>
    <submittedName>
        <fullName evidence="4">Transmembrane protein</fullName>
    </submittedName>
</protein>
<organism evidence="3 4">
    <name type="scientific">Macrostomum lignano</name>
    <dbReference type="NCBI Taxonomy" id="282301"/>
    <lineage>
        <taxon>Eukaryota</taxon>
        <taxon>Metazoa</taxon>
        <taxon>Spiralia</taxon>
        <taxon>Lophotrochozoa</taxon>
        <taxon>Platyhelminthes</taxon>
        <taxon>Rhabditophora</taxon>
        <taxon>Macrostomorpha</taxon>
        <taxon>Macrostomida</taxon>
        <taxon>Macrostomidae</taxon>
        <taxon>Macrostomum</taxon>
    </lineage>
</organism>
<evidence type="ECO:0000313" key="3">
    <source>
        <dbReference type="Proteomes" id="UP000095280"/>
    </source>
</evidence>
<proteinExistence type="predicted"/>
<dbReference type="Proteomes" id="UP000095280">
    <property type="component" value="Unplaced"/>
</dbReference>
<name>A0A1I8IW33_9PLAT</name>
<feature type="region of interest" description="Disordered" evidence="1">
    <location>
        <begin position="1"/>
        <end position="20"/>
    </location>
</feature>
<dbReference type="WBParaSite" id="maker-uti_cns_0018461-snap-gene-0.2-mRNA-1">
    <property type="protein sequence ID" value="maker-uti_cns_0018461-snap-gene-0.2-mRNA-1"/>
    <property type="gene ID" value="maker-uti_cns_0018461-snap-gene-0.2"/>
</dbReference>
<evidence type="ECO:0000313" key="4">
    <source>
        <dbReference type="WBParaSite" id="maker-uti_cns_0018461-snap-gene-0.2-mRNA-1"/>
    </source>
</evidence>
<sequence length="320" mass="34883">TVSDGAKNKAAGLASRRGTKKRMVNETDGCRSASAPVNCETTCLLWLVRPVRLHRDQLRPERVPHCRSGTAASVPGPFCICKLCPNTSRNNTEKFYIELYNCLKQLKYCPEPIKARVVAGDVKPSSLTKTSTASTPAPIPKPTPTKIPITSTAGKTVKPTKTFEAEASSSPEKWIGLAIGLSVGVIGFSCLAIWWLCVERHKTTPKFGGDEDPRKQMLDNAAEQGTAVEQESDEQPQAQSSAVGKAPNSYKRCSLASRRSSGDGSNSGRSRGSAGTGATPDLRQSIARSLAWCWPRPELHCMDRRRQQLRFDDDWPKGEL</sequence>
<feature type="transmembrane region" description="Helical" evidence="2">
    <location>
        <begin position="174"/>
        <end position="197"/>
    </location>
</feature>
<keyword evidence="3" id="KW-1185">Reference proteome</keyword>
<keyword evidence="2" id="KW-1133">Transmembrane helix</keyword>
<feature type="region of interest" description="Disordered" evidence="1">
    <location>
        <begin position="125"/>
        <end position="152"/>
    </location>
</feature>
<feature type="compositionally biased region" description="Low complexity" evidence="1">
    <location>
        <begin position="256"/>
        <end position="278"/>
    </location>
</feature>
<dbReference type="AlphaFoldDB" id="A0A1I8IW33"/>
<reference evidence="4" key="1">
    <citation type="submission" date="2016-11" db="UniProtKB">
        <authorList>
            <consortium name="WormBaseParasite"/>
        </authorList>
    </citation>
    <scope>IDENTIFICATION</scope>
</reference>
<keyword evidence="2" id="KW-0812">Transmembrane</keyword>
<feature type="region of interest" description="Disordered" evidence="1">
    <location>
        <begin position="222"/>
        <end position="281"/>
    </location>
</feature>
<evidence type="ECO:0000256" key="1">
    <source>
        <dbReference type="SAM" id="MobiDB-lite"/>
    </source>
</evidence>